<reference evidence="2 3" key="1">
    <citation type="journal article" date="2013" name="Nat. Genet.">
        <title>The high-quality draft genome of peach (Prunus persica) identifies unique patterns of genetic diversity, domestication and genome evolution.</title>
        <authorList>
            <consortium name="International Peach Genome Initiative"/>
            <person name="Verde I."/>
            <person name="Abbott A.G."/>
            <person name="Scalabrin S."/>
            <person name="Jung S."/>
            <person name="Shu S."/>
            <person name="Marroni F."/>
            <person name="Zhebentyayeva T."/>
            <person name="Dettori M.T."/>
            <person name="Grimwood J."/>
            <person name="Cattonaro F."/>
            <person name="Zuccolo A."/>
            <person name="Rossini L."/>
            <person name="Jenkins J."/>
            <person name="Vendramin E."/>
            <person name="Meisel L.A."/>
            <person name="Decroocq V."/>
            <person name="Sosinski B."/>
            <person name="Prochnik S."/>
            <person name="Mitros T."/>
            <person name="Policriti A."/>
            <person name="Cipriani G."/>
            <person name="Dondini L."/>
            <person name="Ficklin S."/>
            <person name="Goodstein D.M."/>
            <person name="Xuan P."/>
            <person name="Del Fabbro C."/>
            <person name="Aramini V."/>
            <person name="Copetti D."/>
            <person name="Gonzalez S."/>
            <person name="Horner D.S."/>
            <person name="Falchi R."/>
            <person name="Lucas S."/>
            <person name="Mica E."/>
            <person name="Maldonado J."/>
            <person name="Lazzari B."/>
            <person name="Bielenberg D."/>
            <person name="Pirona R."/>
            <person name="Miculan M."/>
            <person name="Barakat A."/>
            <person name="Testolin R."/>
            <person name="Stella A."/>
            <person name="Tartarini S."/>
            <person name="Tonutti P."/>
            <person name="Arus P."/>
            <person name="Orellana A."/>
            <person name="Wells C."/>
            <person name="Main D."/>
            <person name="Vizzotto G."/>
            <person name="Silva H."/>
            <person name="Salamini F."/>
            <person name="Schmutz J."/>
            <person name="Morgante M."/>
            <person name="Rokhsar D.S."/>
        </authorList>
    </citation>
    <scope>NUCLEOTIDE SEQUENCE [LARGE SCALE GENOMIC DNA]</scope>
    <source>
        <strain evidence="3">cv. Nemared</strain>
    </source>
</reference>
<evidence type="ECO:0000313" key="3">
    <source>
        <dbReference type="Proteomes" id="UP000006882"/>
    </source>
</evidence>
<keyword evidence="1" id="KW-0472">Membrane</keyword>
<dbReference type="Gramene" id="ONI16273">
    <property type="protein sequence ID" value="ONI16273"/>
    <property type="gene ID" value="PRUPE_3G088800"/>
</dbReference>
<evidence type="ECO:0008006" key="4">
    <source>
        <dbReference type="Google" id="ProtNLM"/>
    </source>
</evidence>
<dbReference type="Proteomes" id="UP000006882">
    <property type="component" value="Chromosome G3"/>
</dbReference>
<organism evidence="2 3">
    <name type="scientific">Prunus persica</name>
    <name type="common">Peach</name>
    <name type="synonym">Amygdalus persica</name>
    <dbReference type="NCBI Taxonomy" id="3760"/>
    <lineage>
        <taxon>Eukaryota</taxon>
        <taxon>Viridiplantae</taxon>
        <taxon>Streptophyta</taxon>
        <taxon>Embryophyta</taxon>
        <taxon>Tracheophyta</taxon>
        <taxon>Spermatophyta</taxon>
        <taxon>Magnoliopsida</taxon>
        <taxon>eudicotyledons</taxon>
        <taxon>Gunneridae</taxon>
        <taxon>Pentapetalae</taxon>
        <taxon>rosids</taxon>
        <taxon>fabids</taxon>
        <taxon>Rosales</taxon>
        <taxon>Rosaceae</taxon>
        <taxon>Amygdaloideae</taxon>
        <taxon>Amygdaleae</taxon>
        <taxon>Prunus</taxon>
    </lineage>
</organism>
<protein>
    <recommendedName>
        <fullName evidence="4">Transmembrane protein</fullName>
    </recommendedName>
</protein>
<gene>
    <name evidence="2" type="ORF">PRUPE_3G088800</name>
</gene>
<dbReference type="AlphaFoldDB" id="A0A251PXH8"/>
<name>A0A251PXH8_PRUPE</name>
<keyword evidence="1" id="KW-1133">Transmembrane helix</keyword>
<evidence type="ECO:0000256" key="1">
    <source>
        <dbReference type="SAM" id="Phobius"/>
    </source>
</evidence>
<feature type="transmembrane region" description="Helical" evidence="1">
    <location>
        <begin position="23"/>
        <end position="45"/>
    </location>
</feature>
<evidence type="ECO:0000313" key="2">
    <source>
        <dbReference type="EMBL" id="ONI16273.1"/>
    </source>
</evidence>
<sequence length="114" mass="12747">MPVFVATKQALVFDVKPQSSRPIFGTIFFFISCVWFGPFGGFSSFSPVGALRRNLGRGEEIGSGFLGSWGCGCRLGCGIVCRWWCHGVESREKRELGSGFVAETERERERLRIF</sequence>
<accession>A0A251PXH8</accession>
<dbReference type="EMBL" id="CM007653">
    <property type="protein sequence ID" value="ONI16273.1"/>
    <property type="molecule type" value="Genomic_DNA"/>
</dbReference>
<keyword evidence="3" id="KW-1185">Reference proteome</keyword>
<proteinExistence type="predicted"/>
<keyword evidence="1" id="KW-0812">Transmembrane</keyword>